<keyword evidence="1" id="KW-1185">Reference proteome</keyword>
<organism evidence="1 2">
    <name type="scientific">Romanomermis culicivorax</name>
    <name type="common">Nematode worm</name>
    <dbReference type="NCBI Taxonomy" id="13658"/>
    <lineage>
        <taxon>Eukaryota</taxon>
        <taxon>Metazoa</taxon>
        <taxon>Ecdysozoa</taxon>
        <taxon>Nematoda</taxon>
        <taxon>Enoplea</taxon>
        <taxon>Dorylaimia</taxon>
        <taxon>Mermithida</taxon>
        <taxon>Mermithoidea</taxon>
        <taxon>Mermithidae</taxon>
        <taxon>Romanomermis</taxon>
    </lineage>
</organism>
<name>A0A915JX61_ROMCU</name>
<dbReference type="WBParaSite" id="nRc.2.0.1.t30673-RA">
    <property type="protein sequence ID" value="nRc.2.0.1.t30673-RA"/>
    <property type="gene ID" value="nRc.2.0.1.g30673"/>
</dbReference>
<evidence type="ECO:0000313" key="2">
    <source>
        <dbReference type="WBParaSite" id="nRc.2.0.1.t30673-RA"/>
    </source>
</evidence>
<evidence type="ECO:0000313" key="1">
    <source>
        <dbReference type="Proteomes" id="UP000887565"/>
    </source>
</evidence>
<proteinExistence type="predicted"/>
<reference evidence="2" key="1">
    <citation type="submission" date="2022-11" db="UniProtKB">
        <authorList>
            <consortium name="WormBaseParasite"/>
        </authorList>
    </citation>
    <scope>IDENTIFICATION</scope>
</reference>
<dbReference type="Proteomes" id="UP000887565">
    <property type="component" value="Unplaced"/>
</dbReference>
<accession>A0A915JX61</accession>
<dbReference type="AlphaFoldDB" id="A0A915JX61"/>
<protein>
    <submittedName>
        <fullName evidence="2">Uncharacterized protein</fullName>
    </submittedName>
</protein>
<sequence length="102" mass="11378">MTSHHAAPPVSMNRTTSTARCRAVPRNEVGWANNLLLLSRFGNIQVILWLWRQFLPRFGPYFDNINGIISVYGLDNLLALAKKSHLSGLSVKLAACKQSKTN</sequence>